<keyword evidence="9" id="KW-0460">Magnesium</keyword>
<keyword evidence="6" id="KW-0479">Metal-binding</keyword>
<evidence type="ECO:0000256" key="1">
    <source>
        <dbReference type="ARBA" id="ARBA00004496"/>
    </source>
</evidence>
<dbReference type="SUPFAM" id="SSF52540">
    <property type="entry name" value="P-loop containing nucleoside triphosphate hydrolases"/>
    <property type="match status" value="1"/>
</dbReference>
<dbReference type="GO" id="GO:0002949">
    <property type="term" value="P:tRNA threonylcarbamoyladenosine modification"/>
    <property type="evidence" value="ECO:0007669"/>
    <property type="project" value="InterPro"/>
</dbReference>
<dbReference type="GO" id="GO:0046872">
    <property type="term" value="F:metal ion binding"/>
    <property type="evidence" value="ECO:0007669"/>
    <property type="project" value="UniProtKB-KW"/>
</dbReference>
<evidence type="ECO:0000256" key="10">
    <source>
        <dbReference type="ARBA" id="ARBA00032441"/>
    </source>
</evidence>
<keyword evidence="11" id="KW-0808">Transferase</keyword>
<comment type="subcellular location">
    <subcellularLocation>
        <location evidence="1">Cytoplasm</location>
    </subcellularLocation>
</comment>
<name>A0A1G2ND23_9BACT</name>
<evidence type="ECO:0000313" key="12">
    <source>
        <dbReference type="Proteomes" id="UP000176221"/>
    </source>
</evidence>
<dbReference type="GO" id="GO:0005524">
    <property type="term" value="F:ATP binding"/>
    <property type="evidence" value="ECO:0007669"/>
    <property type="project" value="UniProtKB-KW"/>
</dbReference>
<evidence type="ECO:0000256" key="8">
    <source>
        <dbReference type="ARBA" id="ARBA00022840"/>
    </source>
</evidence>
<reference evidence="11 12" key="1">
    <citation type="journal article" date="2016" name="Nat. Commun.">
        <title>Thousands of microbial genomes shed light on interconnected biogeochemical processes in an aquifer system.</title>
        <authorList>
            <person name="Anantharaman K."/>
            <person name="Brown C.T."/>
            <person name="Hug L.A."/>
            <person name="Sharon I."/>
            <person name="Castelle C.J."/>
            <person name="Probst A.J."/>
            <person name="Thomas B.C."/>
            <person name="Singh A."/>
            <person name="Wilkins M.J."/>
            <person name="Karaoz U."/>
            <person name="Brodie E.L."/>
            <person name="Williams K.H."/>
            <person name="Hubbard S.S."/>
            <person name="Banfield J.F."/>
        </authorList>
    </citation>
    <scope>NUCLEOTIDE SEQUENCE [LARGE SCALE GENOMIC DNA]</scope>
</reference>
<evidence type="ECO:0000256" key="5">
    <source>
        <dbReference type="ARBA" id="ARBA00022694"/>
    </source>
</evidence>
<keyword evidence="5" id="KW-0819">tRNA processing</keyword>
<dbReference type="GO" id="GO:0016740">
    <property type="term" value="F:transferase activity"/>
    <property type="evidence" value="ECO:0007669"/>
    <property type="project" value="UniProtKB-KW"/>
</dbReference>
<gene>
    <name evidence="11" type="ORF">A2928_04090</name>
</gene>
<evidence type="ECO:0000256" key="9">
    <source>
        <dbReference type="ARBA" id="ARBA00022842"/>
    </source>
</evidence>
<keyword evidence="8" id="KW-0067">ATP-binding</keyword>
<dbReference type="NCBIfam" id="TIGR00150">
    <property type="entry name" value="T6A_YjeE"/>
    <property type="match status" value="1"/>
</dbReference>
<evidence type="ECO:0000256" key="3">
    <source>
        <dbReference type="ARBA" id="ARBA00019010"/>
    </source>
</evidence>
<comment type="caution">
    <text evidence="11">The sequence shown here is derived from an EMBL/GenBank/DDBJ whole genome shotgun (WGS) entry which is preliminary data.</text>
</comment>
<evidence type="ECO:0000256" key="2">
    <source>
        <dbReference type="ARBA" id="ARBA00007599"/>
    </source>
</evidence>
<evidence type="ECO:0000256" key="7">
    <source>
        <dbReference type="ARBA" id="ARBA00022741"/>
    </source>
</evidence>
<keyword evidence="7" id="KW-0547">Nucleotide-binding</keyword>
<dbReference type="PANTHER" id="PTHR33540">
    <property type="entry name" value="TRNA THREONYLCARBAMOYLADENOSINE BIOSYNTHESIS PROTEIN TSAE"/>
    <property type="match status" value="1"/>
</dbReference>
<dbReference type="AlphaFoldDB" id="A0A1G2ND23"/>
<evidence type="ECO:0000313" key="11">
    <source>
        <dbReference type="EMBL" id="OHA34018.1"/>
    </source>
</evidence>
<evidence type="ECO:0000256" key="4">
    <source>
        <dbReference type="ARBA" id="ARBA00022490"/>
    </source>
</evidence>
<accession>A0A1G2ND23</accession>
<dbReference type="Proteomes" id="UP000176221">
    <property type="component" value="Unassembled WGS sequence"/>
</dbReference>
<evidence type="ECO:0000256" key="6">
    <source>
        <dbReference type="ARBA" id="ARBA00022723"/>
    </source>
</evidence>
<dbReference type="STRING" id="1802319.A2928_04090"/>
<comment type="similarity">
    <text evidence="2">Belongs to the TsaE family.</text>
</comment>
<keyword evidence="4" id="KW-0963">Cytoplasm</keyword>
<dbReference type="Gene3D" id="3.40.50.300">
    <property type="entry name" value="P-loop containing nucleotide triphosphate hydrolases"/>
    <property type="match status" value="1"/>
</dbReference>
<dbReference type="EMBL" id="MHRX01000019">
    <property type="protein sequence ID" value="OHA34018.1"/>
    <property type="molecule type" value="Genomic_DNA"/>
</dbReference>
<organism evidence="11 12">
    <name type="scientific">Candidatus Taylorbacteria bacterium RIFCSPLOWO2_01_FULL_45_15b</name>
    <dbReference type="NCBI Taxonomy" id="1802319"/>
    <lineage>
        <taxon>Bacteria</taxon>
        <taxon>Candidatus Tayloriibacteriota</taxon>
    </lineage>
</organism>
<dbReference type="PANTHER" id="PTHR33540:SF2">
    <property type="entry name" value="TRNA THREONYLCARBAMOYLADENOSINE BIOSYNTHESIS PROTEIN TSAE"/>
    <property type="match status" value="1"/>
</dbReference>
<sequence length="143" mass="16266">MKKILNSPIETEEFGWEFAQTLKTRQDTATIVALEGNLGSGKTTFVQAVAKALGVKEHLTSPTFVIMKPYELHDQLFKRLIHVDAYRLKHGEELTRLAWPRYANDPGNIIFIEWPEHVADILPADAKKIALTFIDEHTRGIEL</sequence>
<dbReference type="InterPro" id="IPR027417">
    <property type="entry name" value="P-loop_NTPase"/>
</dbReference>
<dbReference type="InterPro" id="IPR003442">
    <property type="entry name" value="T6A_TsaE"/>
</dbReference>
<dbReference type="Pfam" id="PF02367">
    <property type="entry name" value="TsaE"/>
    <property type="match status" value="1"/>
</dbReference>
<proteinExistence type="inferred from homology"/>
<dbReference type="GO" id="GO:0005737">
    <property type="term" value="C:cytoplasm"/>
    <property type="evidence" value="ECO:0007669"/>
    <property type="project" value="UniProtKB-SubCell"/>
</dbReference>
<protein>
    <recommendedName>
        <fullName evidence="3">tRNA threonylcarbamoyladenosine biosynthesis protein TsaE</fullName>
    </recommendedName>
    <alternativeName>
        <fullName evidence="10">t(6)A37 threonylcarbamoyladenosine biosynthesis protein TsaE</fullName>
    </alternativeName>
</protein>